<dbReference type="AlphaFoldDB" id="A0A7T7FBC8"/>
<accession>A0A7T7FBC8</accession>
<evidence type="ECO:0000256" key="1">
    <source>
        <dbReference type="ARBA" id="ARBA00023015"/>
    </source>
</evidence>
<dbReference type="EMBL" id="CP066775">
    <property type="protein sequence ID" value="QQL50119.1"/>
    <property type="molecule type" value="Genomic_DNA"/>
</dbReference>
<keyword evidence="3" id="KW-0804">Transcription</keyword>
<feature type="domain" description="HTH araC/xylS-type" evidence="4">
    <location>
        <begin position="44"/>
        <end position="143"/>
    </location>
</feature>
<sequence>MNDLVKDYHLSLVQEQLLESSGDVQRLACIEQFLLTNMTGREADKLVEAAIDLIDNSQGTIRIEAMARQLNTSLSPLEKRFRAIVGTTPKKYATIVRMKRMLQALEINDKQKADYLLDFYDQSHFIHQFKKFTSLTPQQYYKQYRKAD</sequence>
<dbReference type="PANTHER" id="PTHR46796">
    <property type="entry name" value="HTH-TYPE TRANSCRIPTIONAL ACTIVATOR RHAS-RELATED"/>
    <property type="match status" value="1"/>
</dbReference>
<gene>
    <name evidence="5" type="ORF">GO620_001320</name>
</gene>
<dbReference type="Gene3D" id="1.10.10.60">
    <property type="entry name" value="Homeodomain-like"/>
    <property type="match status" value="1"/>
</dbReference>
<keyword evidence="2" id="KW-0238">DNA-binding</keyword>
<dbReference type="SUPFAM" id="SSF46689">
    <property type="entry name" value="Homeodomain-like"/>
    <property type="match status" value="2"/>
</dbReference>
<dbReference type="GO" id="GO:0043565">
    <property type="term" value="F:sequence-specific DNA binding"/>
    <property type="evidence" value="ECO:0007669"/>
    <property type="project" value="InterPro"/>
</dbReference>
<dbReference type="PANTHER" id="PTHR46796:SF13">
    <property type="entry name" value="HTH-TYPE TRANSCRIPTIONAL ACTIVATOR RHAS"/>
    <property type="match status" value="1"/>
</dbReference>
<dbReference type="InterPro" id="IPR050204">
    <property type="entry name" value="AraC_XylS_family_regulators"/>
</dbReference>
<dbReference type="SMART" id="SM00342">
    <property type="entry name" value="HTH_ARAC"/>
    <property type="match status" value="1"/>
</dbReference>
<dbReference type="RefSeq" id="WP_198173480.1">
    <property type="nucleotide sequence ID" value="NZ_CP066775.1"/>
</dbReference>
<dbReference type="Pfam" id="PF12833">
    <property type="entry name" value="HTH_18"/>
    <property type="match status" value="1"/>
</dbReference>
<keyword evidence="1" id="KW-0805">Transcription regulation</keyword>
<proteinExistence type="predicted"/>
<protein>
    <submittedName>
        <fullName evidence="5">Helix-turn-helix transcriptional regulator</fullName>
    </submittedName>
</protein>
<name>A0A7T7FBC8_9SPHI</name>
<dbReference type="InterPro" id="IPR009057">
    <property type="entry name" value="Homeodomain-like_sf"/>
</dbReference>
<evidence type="ECO:0000256" key="3">
    <source>
        <dbReference type="ARBA" id="ARBA00023163"/>
    </source>
</evidence>
<keyword evidence="6" id="KW-1185">Reference proteome</keyword>
<evidence type="ECO:0000313" key="6">
    <source>
        <dbReference type="Proteomes" id="UP000429232"/>
    </source>
</evidence>
<dbReference type="InterPro" id="IPR018060">
    <property type="entry name" value="HTH_AraC"/>
</dbReference>
<evidence type="ECO:0000313" key="5">
    <source>
        <dbReference type="EMBL" id="QQL50119.1"/>
    </source>
</evidence>
<evidence type="ECO:0000256" key="2">
    <source>
        <dbReference type="ARBA" id="ARBA00023125"/>
    </source>
</evidence>
<organism evidence="5 6">
    <name type="scientific">Mucilaginibacter ginkgonis</name>
    <dbReference type="NCBI Taxonomy" id="2682091"/>
    <lineage>
        <taxon>Bacteria</taxon>
        <taxon>Pseudomonadati</taxon>
        <taxon>Bacteroidota</taxon>
        <taxon>Sphingobacteriia</taxon>
        <taxon>Sphingobacteriales</taxon>
        <taxon>Sphingobacteriaceae</taxon>
        <taxon>Mucilaginibacter</taxon>
    </lineage>
</organism>
<dbReference type="Proteomes" id="UP000429232">
    <property type="component" value="Chromosome"/>
</dbReference>
<dbReference type="PROSITE" id="PS01124">
    <property type="entry name" value="HTH_ARAC_FAMILY_2"/>
    <property type="match status" value="1"/>
</dbReference>
<dbReference type="GO" id="GO:0003700">
    <property type="term" value="F:DNA-binding transcription factor activity"/>
    <property type="evidence" value="ECO:0007669"/>
    <property type="project" value="InterPro"/>
</dbReference>
<evidence type="ECO:0000259" key="4">
    <source>
        <dbReference type="PROSITE" id="PS01124"/>
    </source>
</evidence>
<dbReference type="KEGG" id="mgik:GO620_001320"/>
<reference evidence="5 6" key="1">
    <citation type="submission" date="2020-12" db="EMBL/GenBank/DDBJ databases">
        <title>HMF7856_wgs.fasta genome submission.</title>
        <authorList>
            <person name="Kang H."/>
            <person name="Kim H."/>
            <person name="Joh K."/>
        </authorList>
    </citation>
    <scope>NUCLEOTIDE SEQUENCE [LARGE SCALE GENOMIC DNA]</scope>
    <source>
        <strain evidence="5 6">HMF7856</strain>
    </source>
</reference>